<dbReference type="EMBL" id="LOCK01000083">
    <property type="protein sequence ID" value="KTE89290.1"/>
    <property type="molecule type" value="Genomic_DNA"/>
</dbReference>
<organism evidence="2 3">
    <name type="scientific">Desulfitobacterium hafniense</name>
    <name type="common">Desulfitobacterium frappieri</name>
    <dbReference type="NCBI Taxonomy" id="49338"/>
    <lineage>
        <taxon>Bacteria</taxon>
        <taxon>Bacillati</taxon>
        <taxon>Bacillota</taxon>
        <taxon>Clostridia</taxon>
        <taxon>Eubacteriales</taxon>
        <taxon>Desulfitobacteriaceae</taxon>
        <taxon>Desulfitobacterium</taxon>
    </lineage>
</organism>
<dbReference type="SUPFAM" id="SSF69279">
    <property type="entry name" value="Phage tail proteins"/>
    <property type="match status" value="1"/>
</dbReference>
<accession>A0A0W1JC22</accession>
<dbReference type="InterPro" id="IPR056937">
    <property type="entry name" value="YqbQ/XkdQ"/>
</dbReference>
<dbReference type="Pfam" id="PF24032">
    <property type="entry name" value="YQBQ"/>
    <property type="match status" value="1"/>
</dbReference>
<evidence type="ECO:0000259" key="1">
    <source>
        <dbReference type="Pfam" id="PF24032"/>
    </source>
</evidence>
<protein>
    <recommendedName>
        <fullName evidence="1">YqbQ/XkdQ domain-containing protein</fullName>
    </recommendedName>
</protein>
<reference evidence="2 3" key="1">
    <citation type="submission" date="2015-12" db="EMBL/GenBank/DDBJ databases">
        <title>Draft Genome Sequence of Desulfitobacterium hafniense Strain DH, a Sulfate-reducing Bacterium Isolated from Paddy Soils.</title>
        <authorList>
            <person name="Bao P."/>
            <person name="Zhang X."/>
            <person name="Li G."/>
        </authorList>
    </citation>
    <scope>NUCLEOTIDE SEQUENCE [LARGE SCALE GENOMIC DNA]</scope>
    <source>
        <strain evidence="2 3">DH</strain>
    </source>
</reference>
<dbReference type="OMA" id="KWGRLQY"/>
<evidence type="ECO:0000313" key="2">
    <source>
        <dbReference type="EMBL" id="KTE89290.1"/>
    </source>
</evidence>
<evidence type="ECO:0000313" key="3">
    <source>
        <dbReference type="Proteomes" id="UP000054623"/>
    </source>
</evidence>
<dbReference type="AlphaFoldDB" id="A0A0W1JC22"/>
<name>A0A0W1JC22_DESHA</name>
<dbReference type="OrthoDB" id="1698671at2"/>
<proteinExistence type="predicted"/>
<sequence length="323" mass="36818">MLKIVIDNKDGNVWDISQIVADVNWKTSRIGKAGSLDFTLIKNAPAQELAFKYANGNIVHVQMEDGTNVFYGYIFSIDGGKDEAVKITCYDQLRYLMASDTSIYTNITVSELVREIAARFQLETGRIDDTKYRIPTFSEDNQKMMDMICKALDLTLINTGKNYVFFDDFGALTIRNVEDFLLDFIIGDHSLMTDFSHKVSIDSDTYNVINLYKDNKETGKREPYEKPCSANIAKWGVLQLCQSIDEEMNEAQISEMLKNLLTLKNRETKSLKIEALGDIRVRGGCYVRIQIAEYGINQPFLVDECTHRFDGVNHTMSLELRVI</sequence>
<gene>
    <name evidence="2" type="ORF">AT727_12880</name>
</gene>
<dbReference type="Proteomes" id="UP000054623">
    <property type="component" value="Unassembled WGS sequence"/>
</dbReference>
<dbReference type="RefSeq" id="WP_005817294.1">
    <property type="nucleotide sequence ID" value="NZ_CABKQQ010000061.1"/>
</dbReference>
<comment type="caution">
    <text evidence="2">The sequence shown here is derived from an EMBL/GenBank/DDBJ whole genome shotgun (WGS) entry which is preliminary data.</text>
</comment>
<feature type="domain" description="YqbQ/XkdQ" evidence="1">
    <location>
        <begin position="23"/>
        <end position="321"/>
    </location>
</feature>